<organism evidence="11 12">
    <name type="scientific">Vanilla planifolia</name>
    <name type="common">Vanilla</name>
    <dbReference type="NCBI Taxonomy" id="51239"/>
    <lineage>
        <taxon>Eukaryota</taxon>
        <taxon>Viridiplantae</taxon>
        <taxon>Streptophyta</taxon>
        <taxon>Embryophyta</taxon>
        <taxon>Tracheophyta</taxon>
        <taxon>Spermatophyta</taxon>
        <taxon>Magnoliopsida</taxon>
        <taxon>Liliopsida</taxon>
        <taxon>Asparagales</taxon>
        <taxon>Orchidaceae</taxon>
        <taxon>Vanilloideae</taxon>
        <taxon>Vanilleae</taxon>
        <taxon>Vanilla</taxon>
    </lineage>
</organism>
<keyword evidence="6" id="KW-0325">Glycoprotein</keyword>
<proteinExistence type="inferred from homology"/>
<evidence type="ECO:0000256" key="4">
    <source>
        <dbReference type="ARBA" id="ARBA00022801"/>
    </source>
</evidence>
<protein>
    <recommendedName>
        <fullName evidence="3">pectinesterase</fullName>
        <ecNumber evidence="3">3.1.1.11</ecNumber>
    </recommendedName>
</protein>
<keyword evidence="4" id="KW-0378">Hydrolase</keyword>
<dbReference type="InterPro" id="IPR000070">
    <property type="entry name" value="Pectinesterase_cat"/>
</dbReference>
<name>A0A835PY14_VANPL</name>
<feature type="chain" id="PRO_5032920739" description="pectinesterase" evidence="9">
    <location>
        <begin position="21"/>
        <end position="329"/>
    </location>
</feature>
<dbReference type="EMBL" id="JADCNM010000012">
    <property type="protein sequence ID" value="KAG0459602.1"/>
    <property type="molecule type" value="Genomic_DNA"/>
</dbReference>
<keyword evidence="5" id="KW-0063">Aspartyl esterase</keyword>
<feature type="signal peptide" evidence="9">
    <location>
        <begin position="1"/>
        <end position="20"/>
    </location>
</feature>
<dbReference type="InterPro" id="IPR011050">
    <property type="entry name" value="Pectin_lyase_fold/virulence"/>
</dbReference>
<dbReference type="FunFam" id="2.160.20.10:FF:000013">
    <property type="entry name" value="Pectinesterase"/>
    <property type="match status" value="1"/>
</dbReference>
<dbReference type="InterPro" id="IPR012334">
    <property type="entry name" value="Pectin_lyas_fold"/>
</dbReference>
<keyword evidence="9" id="KW-0732">Signal</keyword>
<evidence type="ECO:0000313" key="11">
    <source>
        <dbReference type="EMBL" id="KAG0459602.1"/>
    </source>
</evidence>
<evidence type="ECO:0000313" key="12">
    <source>
        <dbReference type="Proteomes" id="UP000639772"/>
    </source>
</evidence>
<dbReference type="OrthoDB" id="2019149at2759"/>
<dbReference type="Proteomes" id="UP000639772">
    <property type="component" value="Chromosome 12"/>
</dbReference>
<reference evidence="11 12" key="1">
    <citation type="journal article" date="2020" name="Nat. Food">
        <title>A phased Vanilla planifolia genome enables genetic improvement of flavour and production.</title>
        <authorList>
            <person name="Hasing T."/>
            <person name="Tang H."/>
            <person name="Brym M."/>
            <person name="Khazi F."/>
            <person name="Huang T."/>
            <person name="Chambers A.H."/>
        </authorList>
    </citation>
    <scope>NUCLEOTIDE SEQUENCE [LARGE SCALE GENOMIC DNA]</scope>
    <source>
        <tissue evidence="11">Leaf</tissue>
    </source>
</reference>
<evidence type="ECO:0000256" key="7">
    <source>
        <dbReference type="ARBA" id="ARBA00047928"/>
    </source>
</evidence>
<comment type="catalytic activity">
    <reaction evidence="7">
        <text>[(1-&gt;4)-alpha-D-galacturonosyl methyl ester](n) + n H2O = [(1-&gt;4)-alpha-D-galacturonosyl](n) + n methanol + n H(+)</text>
        <dbReference type="Rhea" id="RHEA:22380"/>
        <dbReference type="Rhea" id="RHEA-COMP:14570"/>
        <dbReference type="Rhea" id="RHEA-COMP:14573"/>
        <dbReference type="ChEBI" id="CHEBI:15377"/>
        <dbReference type="ChEBI" id="CHEBI:15378"/>
        <dbReference type="ChEBI" id="CHEBI:17790"/>
        <dbReference type="ChEBI" id="CHEBI:140522"/>
        <dbReference type="ChEBI" id="CHEBI:140523"/>
        <dbReference type="EC" id="3.1.1.11"/>
    </reaction>
</comment>
<dbReference type="PANTHER" id="PTHR31321:SF134">
    <property type="entry name" value="PECTINESTERASE"/>
    <property type="match status" value="1"/>
</dbReference>
<dbReference type="Pfam" id="PF01095">
    <property type="entry name" value="Pectinesterase"/>
    <property type="match status" value="1"/>
</dbReference>
<dbReference type="AlphaFoldDB" id="A0A835PY14"/>
<dbReference type="UniPathway" id="UPA00545">
    <property type="reaction ID" value="UER00823"/>
</dbReference>
<comment type="similarity">
    <text evidence="2">Belongs to the pectinesterase family.</text>
</comment>
<evidence type="ECO:0000256" key="1">
    <source>
        <dbReference type="ARBA" id="ARBA00005184"/>
    </source>
</evidence>
<dbReference type="EC" id="3.1.1.11" evidence="3"/>
<dbReference type="Gene3D" id="2.160.20.10">
    <property type="entry name" value="Single-stranded right-handed beta-helix, Pectin lyase-like"/>
    <property type="match status" value="1"/>
</dbReference>
<gene>
    <name evidence="11" type="ORF">HPP92_022730</name>
</gene>
<evidence type="ECO:0000259" key="10">
    <source>
        <dbReference type="Pfam" id="PF01095"/>
    </source>
</evidence>
<evidence type="ECO:0000256" key="2">
    <source>
        <dbReference type="ARBA" id="ARBA00008891"/>
    </source>
</evidence>
<feature type="domain" description="Pectinesterase catalytic" evidence="10">
    <location>
        <begin position="28"/>
        <end position="319"/>
    </location>
</feature>
<evidence type="ECO:0000256" key="3">
    <source>
        <dbReference type="ARBA" id="ARBA00013229"/>
    </source>
</evidence>
<sequence length="329" mass="36322">MAILLLSFLLILASFQLAVAFTPVVKTVVVDLHGGGEFRSIQKAINTIPDGNQNWTKIHIKAGIYSEKVNLTYNKGRIVFEGEGAMQTIIQWGDYCNADTPEEQMVEMETPQTPTFTSAATDVVFKWITFQNNYADVKNPKIAVAMLVSGDKTSFYGCSFVGIQDTLADMQGRHYFKDCSIVGGVDFIFGYGQSLYETCSIDVVSDLPVPGWVTAQGRYEAGQPNGFVFKNCRLSGSSLVFLGRAWRSYSRVVFYNTSMAGIVVPPGWDSWLTPDNGNNTQYGEAGCNGAGANTAGRVPWERKLNSKYLRRITSISFIDNEGWLNDQGH</sequence>
<evidence type="ECO:0000256" key="8">
    <source>
        <dbReference type="ARBA" id="ARBA00057335"/>
    </source>
</evidence>
<dbReference type="GO" id="GO:0045490">
    <property type="term" value="P:pectin catabolic process"/>
    <property type="evidence" value="ECO:0007669"/>
    <property type="project" value="UniProtKB-UniPathway"/>
</dbReference>
<accession>A0A835PY14</accession>
<dbReference type="SUPFAM" id="SSF51126">
    <property type="entry name" value="Pectin lyase-like"/>
    <property type="match status" value="1"/>
</dbReference>
<evidence type="ECO:0000256" key="6">
    <source>
        <dbReference type="ARBA" id="ARBA00023180"/>
    </source>
</evidence>
<evidence type="ECO:0000256" key="5">
    <source>
        <dbReference type="ARBA" id="ARBA00023085"/>
    </source>
</evidence>
<dbReference type="GO" id="GO:0030599">
    <property type="term" value="F:pectinesterase activity"/>
    <property type="evidence" value="ECO:0007669"/>
    <property type="project" value="UniProtKB-EC"/>
</dbReference>
<comment type="pathway">
    <text evidence="1">Glycan metabolism; pectin degradation; 2-dehydro-3-deoxy-D-gluconate from pectin: step 1/5.</text>
</comment>
<dbReference type="PANTHER" id="PTHR31321">
    <property type="entry name" value="ACYL-COA THIOESTER HYDROLASE YBHC-RELATED"/>
    <property type="match status" value="1"/>
</dbReference>
<comment type="function">
    <text evidence="8">Acts in the modification of cell walls via demethylesterification of cell wall pectin.</text>
</comment>
<comment type="caution">
    <text evidence="11">The sequence shown here is derived from an EMBL/GenBank/DDBJ whole genome shotgun (WGS) entry which is preliminary data.</text>
</comment>
<evidence type="ECO:0000256" key="9">
    <source>
        <dbReference type="SAM" id="SignalP"/>
    </source>
</evidence>
<dbReference type="GO" id="GO:0042545">
    <property type="term" value="P:cell wall modification"/>
    <property type="evidence" value="ECO:0007669"/>
    <property type="project" value="InterPro"/>
</dbReference>